<feature type="transmembrane region" description="Helical" evidence="1">
    <location>
        <begin position="57"/>
        <end position="78"/>
    </location>
</feature>
<evidence type="ECO:0000313" key="3">
    <source>
        <dbReference type="Proteomes" id="UP000553632"/>
    </source>
</evidence>
<evidence type="ECO:0000313" key="2">
    <source>
        <dbReference type="EMBL" id="KAF4706130.1"/>
    </source>
</evidence>
<keyword evidence="1" id="KW-1133">Transmembrane helix</keyword>
<gene>
    <name evidence="2" type="ORF">FOZ63_013806</name>
</gene>
<reference evidence="2 3" key="1">
    <citation type="submission" date="2020-04" db="EMBL/GenBank/DDBJ databases">
        <title>Perkinsus olseni comparative genomics.</title>
        <authorList>
            <person name="Bogema D.R."/>
        </authorList>
    </citation>
    <scope>NUCLEOTIDE SEQUENCE [LARGE SCALE GENOMIC DNA]</scope>
    <source>
        <strain evidence="2 3">ATCC PRA-207</strain>
    </source>
</reference>
<name>A0A7J6QEV7_PEROL</name>
<accession>A0A7J6QEV7</accession>
<feature type="non-terminal residue" evidence="2">
    <location>
        <position position="572"/>
    </location>
</feature>
<keyword evidence="3" id="KW-1185">Reference proteome</keyword>
<feature type="transmembrane region" description="Helical" evidence="1">
    <location>
        <begin position="316"/>
        <end position="335"/>
    </location>
</feature>
<feature type="transmembrane region" description="Helical" evidence="1">
    <location>
        <begin position="179"/>
        <end position="203"/>
    </location>
</feature>
<organism evidence="2 3">
    <name type="scientific">Perkinsus olseni</name>
    <name type="common">Perkinsus atlanticus</name>
    <dbReference type="NCBI Taxonomy" id="32597"/>
    <lineage>
        <taxon>Eukaryota</taxon>
        <taxon>Sar</taxon>
        <taxon>Alveolata</taxon>
        <taxon>Perkinsozoa</taxon>
        <taxon>Perkinsea</taxon>
        <taxon>Perkinsida</taxon>
        <taxon>Perkinsidae</taxon>
        <taxon>Perkinsus</taxon>
    </lineage>
</organism>
<feature type="transmembrane region" description="Helical" evidence="1">
    <location>
        <begin position="223"/>
        <end position="242"/>
    </location>
</feature>
<keyword evidence="1" id="KW-0812">Transmembrane</keyword>
<dbReference type="AlphaFoldDB" id="A0A7J6QEV7"/>
<dbReference type="InterPro" id="IPR036784">
    <property type="entry name" value="AK/P_DHK_N_sf"/>
</dbReference>
<keyword evidence="1" id="KW-0472">Membrane</keyword>
<feature type="transmembrane region" description="Helical" evidence="1">
    <location>
        <begin position="12"/>
        <end position="36"/>
    </location>
</feature>
<protein>
    <recommendedName>
        <fullName evidence="4">TLC domain-containing protein</fullName>
    </recommendedName>
</protein>
<feature type="transmembrane region" description="Helical" evidence="1">
    <location>
        <begin position="137"/>
        <end position="158"/>
    </location>
</feature>
<feature type="transmembrane region" description="Helical" evidence="1">
    <location>
        <begin position="355"/>
        <end position="375"/>
    </location>
</feature>
<evidence type="ECO:0008006" key="4">
    <source>
        <dbReference type="Google" id="ProtNLM"/>
    </source>
</evidence>
<comment type="caution">
    <text evidence="2">The sequence shown here is derived from an EMBL/GenBank/DDBJ whole genome shotgun (WGS) entry which is preliminary data.</text>
</comment>
<dbReference type="EMBL" id="JABANO010033840">
    <property type="protein sequence ID" value="KAF4706130.1"/>
    <property type="molecule type" value="Genomic_DNA"/>
</dbReference>
<dbReference type="SUPFAM" id="SSF69012">
    <property type="entry name" value="alpha-ketoacid dehydrogenase kinase, N-terminal domain"/>
    <property type="match status" value="1"/>
</dbReference>
<evidence type="ECO:0000256" key="1">
    <source>
        <dbReference type="SAM" id="Phobius"/>
    </source>
</evidence>
<dbReference type="Proteomes" id="UP000553632">
    <property type="component" value="Unassembled WGS sequence"/>
</dbReference>
<sequence>DMIFGPVSWREMMTSIVEMTLLASVLGVVVLRSSLLPETWKKPHEKSKKYSRTSAELLLVAIHNSLVVVLSLISYYAAPTHQSRDWWALRAFAFEIGYEVFDTVHTNRRLSPDALIHHICSPVAIITSALTKSDARLLLHLAVCMDVSGAWLAGCKLVSRHWEVDSARSTRKSAHYYRWMLAVYLPCRVVFPIYDIALIVMQLCYLESPFGTWSLPPDWTRPYIWSMAVLMAFNGYFCWILVKKSSPSRFPRVTSSRGAGGYDVPLRDRLVSAYDTTEDSEEYTIVQPTLGGGRAVQAPEDMIFGPVSWREMMTSIVEMALLASVLGVVVLRSSLLPETWKKPHEKSGNYYRTSAELVFMIVHNCLVLLLCLVSCNSSTHEWRDWLPLQTFYLEIGYEIFDTIYTYKRRPCPEFVAIRVFDLFCIWRINLSGEPAHPRTEIVAQHWYLPCRVLLPFYDVVLIVIQLCYLEGPFGTWSLPPAWTIPYIWSLTMLLAFYCYFCWVPLPRYTLESLLALQQFSRNERTAHLLHNLKQGVAICGYELQCYPFGFASQPSVKHVVDNYLQDFQDISE</sequence>
<feature type="transmembrane region" description="Helical" evidence="1">
    <location>
        <begin position="446"/>
        <end position="466"/>
    </location>
</feature>
<feature type="transmembrane region" description="Helical" evidence="1">
    <location>
        <begin position="486"/>
        <end position="505"/>
    </location>
</feature>
<proteinExistence type="predicted"/>